<gene>
    <name evidence="3" type="ORF">HHL15_09815</name>
</gene>
<dbReference type="AlphaFoldDB" id="A0A848G491"/>
<dbReference type="Proteomes" id="UP000580043">
    <property type="component" value="Unassembled WGS sequence"/>
</dbReference>
<dbReference type="PANTHER" id="PTHR43798:SF31">
    <property type="entry name" value="AB HYDROLASE SUPERFAMILY PROTEIN YCLE"/>
    <property type="match status" value="1"/>
</dbReference>
<dbReference type="Gene3D" id="3.40.50.1820">
    <property type="entry name" value="alpha/beta hydrolase"/>
    <property type="match status" value="1"/>
</dbReference>
<dbReference type="Pfam" id="PF00561">
    <property type="entry name" value="Abhydrolase_1"/>
    <property type="match status" value="1"/>
</dbReference>
<sequence length="273" mass="29995">MSAHPGIGRNLLAAEHQTNYLEEGSGKPLFLLHGSGPGVSAWTNWGKVIPDLAPHFRVVAPDIAGFGYTEFKSDSKYDIKLWVRHLTGIMDALEIEKASFVGNSFGGALSIGLALFAPQRVDKLVLLGTPAGEFVQTPGLRSAWEYEPSLENMEKTMRLFPFNQDIITEEMIRTRFEASARPGAQDALRKLIPKPNSDGPTIVKGFPEASVAKIEAPTLVLHGREDGVVPPECGFLLAKAIPRAELHLFGQCGHWVQTEHRARFLQLVRDFCA</sequence>
<dbReference type="SUPFAM" id="SSF53474">
    <property type="entry name" value="alpha/beta-Hydrolases"/>
    <property type="match status" value="1"/>
</dbReference>
<proteinExistence type="predicted"/>
<protein>
    <submittedName>
        <fullName evidence="3">Alpha/beta fold hydrolase</fullName>
    </submittedName>
</protein>
<dbReference type="PANTHER" id="PTHR43798">
    <property type="entry name" value="MONOACYLGLYCEROL LIPASE"/>
    <property type="match status" value="1"/>
</dbReference>
<comment type="caution">
    <text evidence="3">The sequence shown here is derived from an EMBL/GenBank/DDBJ whole genome shotgun (WGS) entry which is preliminary data.</text>
</comment>
<dbReference type="GO" id="GO:0016020">
    <property type="term" value="C:membrane"/>
    <property type="evidence" value="ECO:0007669"/>
    <property type="project" value="TreeGrafter"/>
</dbReference>
<reference evidence="3 4" key="1">
    <citation type="submission" date="2020-04" db="EMBL/GenBank/DDBJ databases">
        <title>Zoogloea sp. G-4-1-14 isolated from soil.</title>
        <authorList>
            <person name="Dahal R.H."/>
        </authorList>
    </citation>
    <scope>NUCLEOTIDE SEQUENCE [LARGE SCALE GENOMIC DNA]</scope>
    <source>
        <strain evidence="3 4">G-4-1-14</strain>
    </source>
</reference>
<dbReference type="InterPro" id="IPR000639">
    <property type="entry name" value="Epox_hydrolase-like"/>
</dbReference>
<keyword evidence="4" id="KW-1185">Reference proteome</keyword>
<name>A0A848G491_9RHOO</name>
<dbReference type="GO" id="GO:0016787">
    <property type="term" value="F:hydrolase activity"/>
    <property type="evidence" value="ECO:0007669"/>
    <property type="project" value="UniProtKB-KW"/>
</dbReference>
<accession>A0A848G491</accession>
<dbReference type="PRINTS" id="PR00412">
    <property type="entry name" value="EPOXHYDRLASE"/>
</dbReference>
<dbReference type="EMBL" id="JABBGA010000006">
    <property type="protein sequence ID" value="NML26039.1"/>
    <property type="molecule type" value="Genomic_DNA"/>
</dbReference>
<keyword evidence="1 3" id="KW-0378">Hydrolase</keyword>
<dbReference type="RefSeq" id="WP_169145586.1">
    <property type="nucleotide sequence ID" value="NZ_JABBGA010000006.1"/>
</dbReference>
<evidence type="ECO:0000256" key="1">
    <source>
        <dbReference type="ARBA" id="ARBA00022801"/>
    </source>
</evidence>
<evidence type="ECO:0000313" key="3">
    <source>
        <dbReference type="EMBL" id="NML26039.1"/>
    </source>
</evidence>
<dbReference type="InterPro" id="IPR000073">
    <property type="entry name" value="AB_hydrolase_1"/>
</dbReference>
<dbReference type="InterPro" id="IPR029058">
    <property type="entry name" value="AB_hydrolase_fold"/>
</dbReference>
<dbReference type="PRINTS" id="PR00111">
    <property type="entry name" value="ABHYDROLASE"/>
</dbReference>
<evidence type="ECO:0000313" key="4">
    <source>
        <dbReference type="Proteomes" id="UP000580043"/>
    </source>
</evidence>
<feature type="domain" description="AB hydrolase-1" evidence="2">
    <location>
        <begin position="28"/>
        <end position="260"/>
    </location>
</feature>
<dbReference type="InterPro" id="IPR050266">
    <property type="entry name" value="AB_hydrolase_sf"/>
</dbReference>
<organism evidence="3 4">
    <name type="scientific">Zoogloea dura</name>
    <dbReference type="NCBI Taxonomy" id="2728840"/>
    <lineage>
        <taxon>Bacteria</taxon>
        <taxon>Pseudomonadati</taxon>
        <taxon>Pseudomonadota</taxon>
        <taxon>Betaproteobacteria</taxon>
        <taxon>Rhodocyclales</taxon>
        <taxon>Zoogloeaceae</taxon>
        <taxon>Zoogloea</taxon>
    </lineage>
</organism>
<evidence type="ECO:0000259" key="2">
    <source>
        <dbReference type="Pfam" id="PF00561"/>
    </source>
</evidence>